<dbReference type="InterPro" id="IPR051369">
    <property type="entry name" value="GST_Theta"/>
</dbReference>
<dbReference type="Proteomes" id="UP001066276">
    <property type="component" value="Chromosome 11"/>
</dbReference>
<dbReference type="EMBL" id="JANPWB010000015">
    <property type="protein sequence ID" value="KAJ1093566.1"/>
    <property type="molecule type" value="Genomic_DNA"/>
</dbReference>
<dbReference type="GO" id="GO:0005737">
    <property type="term" value="C:cytoplasm"/>
    <property type="evidence" value="ECO:0007669"/>
    <property type="project" value="TreeGrafter"/>
</dbReference>
<evidence type="ECO:0000259" key="1">
    <source>
        <dbReference type="PROSITE" id="PS50405"/>
    </source>
</evidence>
<comment type="caution">
    <text evidence="2">The sequence shown here is derived from an EMBL/GenBank/DDBJ whole genome shotgun (WGS) entry which is preliminary data.</text>
</comment>
<dbReference type="InterPro" id="IPR036282">
    <property type="entry name" value="Glutathione-S-Trfase_C_sf"/>
</dbReference>
<dbReference type="InterPro" id="IPR004046">
    <property type="entry name" value="GST_C"/>
</dbReference>
<dbReference type="PROSITE" id="PS50405">
    <property type="entry name" value="GST_CTER"/>
    <property type="match status" value="1"/>
</dbReference>
<gene>
    <name evidence="2" type="ORF">NDU88_006666</name>
</gene>
<dbReference type="Pfam" id="PF00043">
    <property type="entry name" value="GST_C"/>
    <property type="match status" value="1"/>
</dbReference>
<dbReference type="AlphaFoldDB" id="A0AAV7LQ98"/>
<protein>
    <recommendedName>
        <fullName evidence="1">GST C-terminal domain-containing protein</fullName>
    </recommendedName>
</protein>
<dbReference type="GO" id="GO:0004364">
    <property type="term" value="F:glutathione transferase activity"/>
    <property type="evidence" value="ECO:0007669"/>
    <property type="project" value="TreeGrafter"/>
</dbReference>
<evidence type="ECO:0000313" key="2">
    <source>
        <dbReference type="EMBL" id="KAJ1093566.1"/>
    </source>
</evidence>
<dbReference type="PANTHER" id="PTHR43917:SF9">
    <property type="entry name" value="GLUTATHIONE S-TRANSFERASE THETA-1"/>
    <property type="match status" value="1"/>
</dbReference>
<keyword evidence="3" id="KW-1185">Reference proteome</keyword>
<organism evidence="2 3">
    <name type="scientific">Pleurodeles waltl</name>
    <name type="common">Iberian ribbed newt</name>
    <dbReference type="NCBI Taxonomy" id="8319"/>
    <lineage>
        <taxon>Eukaryota</taxon>
        <taxon>Metazoa</taxon>
        <taxon>Chordata</taxon>
        <taxon>Craniata</taxon>
        <taxon>Vertebrata</taxon>
        <taxon>Euteleostomi</taxon>
        <taxon>Amphibia</taxon>
        <taxon>Batrachia</taxon>
        <taxon>Caudata</taxon>
        <taxon>Salamandroidea</taxon>
        <taxon>Salamandridae</taxon>
        <taxon>Pleurodelinae</taxon>
        <taxon>Pleurodeles</taxon>
    </lineage>
</organism>
<name>A0AAV7LQ98_PLEWA</name>
<dbReference type="PANTHER" id="PTHR43917">
    <property type="match status" value="1"/>
</dbReference>
<dbReference type="GO" id="GO:0006749">
    <property type="term" value="P:glutathione metabolic process"/>
    <property type="evidence" value="ECO:0007669"/>
    <property type="project" value="TreeGrafter"/>
</dbReference>
<evidence type="ECO:0000313" key="3">
    <source>
        <dbReference type="Proteomes" id="UP001066276"/>
    </source>
</evidence>
<proteinExistence type="predicted"/>
<dbReference type="SUPFAM" id="SSF47616">
    <property type="entry name" value="GST C-terminal domain-like"/>
    <property type="match status" value="1"/>
</dbReference>
<reference evidence="2" key="1">
    <citation type="journal article" date="2022" name="bioRxiv">
        <title>Sequencing and chromosome-scale assembly of the giantPleurodeles waltlgenome.</title>
        <authorList>
            <person name="Brown T."/>
            <person name="Elewa A."/>
            <person name="Iarovenko S."/>
            <person name="Subramanian E."/>
            <person name="Araus A.J."/>
            <person name="Petzold A."/>
            <person name="Susuki M."/>
            <person name="Suzuki K.-i.T."/>
            <person name="Hayashi T."/>
            <person name="Toyoda A."/>
            <person name="Oliveira C."/>
            <person name="Osipova E."/>
            <person name="Leigh N.D."/>
            <person name="Simon A."/>
            <person name="Yun M.H."/>
        </authorList>
    </citation>
    <scope>NUCLEOTIDE SEQUENCE</scope>
    <source>
        <strain evidence="2">20211129_DDA</strain>
        <tissue evidence="2">Liver</tissue>
    </source>
</reference>
<sequence length="110" mass="12632">MEIVVKQLRMILDQFEQKFLQEKPFIIGDEISLADVVAVVDLMEPFALGVEIFQDRPKLDAWRGRVEEALGTELFQEAYKNVMNMLTQTREPLDPPTAGALKAKLSYLYK</sequence>
<accession>A0AAV7LQ98</accession>
<dbReference type="InterPro" id="IPR010987">
    <property type="entry name" value="Glutathione-S-Trfase_C-like"/>
</dbReference>
<dbReference type="Gene3D" id="1.20.1050.10">
    <property type="match status" value="1"/>
</dbReference>
<feature type="domain" description="GST C-terminal" evidence="1">
    <location>
        <begin position="1"/>
        <end position="93"/>
    </location>
</feature>